<accession>A0A0V0T363</accession>
<sequence length="94" mass="10626">MNTFENNFQDIENPLISKIPDTQMNSRPNLKKLVDGESRFMPPLTVSQEILAEDAQGLKVTIYSKGEKSRYAKEPAMTVCIGDATIFTRFNEIV</sequence>
<gene>
    <name evidence="1" type="ORF">T05_6797</name>
</gene>
<keyword evidence="2" id="KW-1185">Reference proteome</keyword>
<dbReference type="OrthoDB" id="5922825at2759"/>
<proteinExistence type="predicted"/>
<evidence type="ECO:0000313" key="2">
    <source>
        <dbReference type="Proteomes" id="UP000055048"/>
    </source>
</evidence>
<protein>
    <submittedName>
        <fullName evidence="1">Uncharacterized protein</fullName>
    </submittedName>
</protein>
<evidence type="ECO:0000313" key="1">
    <source>
        <dbReference type="EMBL" id="KRX33031.1"/>
    </source>
</evidence>
<dbReference type="EMBL" id="JYDJ01000946">
    <property type="protein sequence ID" value="KRX33031.1"/>
    <property type="molecule type" value="Genomic_DNA"/>
</dbReference>
<organism evidence="1 2">
    <name type="scientific">Trichinella murrelli</name>
    <dbReference type="NCBI Taxonomy" id="144512"/>
    <lineage>
        <taxon>Eukaryota</taxon>
        <taxon>Metazoa</taxon>
        <taxon>Ecdysozoa</taxon>
        <taxon>Nematoda</taxon>
        <taxon>Enoplea</taxon>
        <taxon>Dorylaimia</taxon>
        <taxon>Trichinellida</taxon>
        <taxon>Trichinellidae</taxon>
        <taxon>Trichinella</taxon>
    </lineage>
</organism>
<name>A0A0V0T363_9BILA</name>
<dbReference type="AlphaFoldDB" id="A0A0V0T363"/>
<comment type="caution">
    <text evidence="1">The sequence shown here is derived from an EMBL/GenBank/DDBJ whole genome shotgun (WGS) entry which is preliminary data.</text>
</comment>
<dbReference type="Proteomes" id="UP000055048">
    <property type="component" value="Unassembled WGS sequence"/>
</dbReference>
<feature type="non-terminal residue" evidence="1">
    <location>
        <position position="94"/>
    </location>
</feature>
<reference evidence="1 2" key="1">
    <citation type="submission" date="2015-01" db="EMBL/GenBank/DDBJ databases">
        <title>Evolution of Trichinella species and genotypes.</title>
        <authorList>
            <person name="Korhonen P.K."/>
            <person name="Edoardo P."/>
            <person name="Giuseppe L.R."/>
            <person name="Gasser R.B."/>
        </authorList>
    </citation>
    <scope>NUCLEOTIDE SEQUENCE [LARGE SCALE GENOMIC DNA]</scope>
    <source>
        <strain evidence="1">ISS417</strain>
    </source>
</reference>